<evidence type="ECO:0000313" key="8">
    <source>
        <dbReference type="EMBL" id="MDV5389052.1"/>
    </source>
</evidence>
<evidence type="ECO:0000256" key="3">
    <source>
        <dbReference type="ARBA" id="ARBA00036390"/>
    </source>
</evidence>
<comment type="catalytic activity">
    <reaction evidence="3">
        <text>uridine(35) in tRNA(Tyr) = pseudouridine(35) in tRNA(Tyr)</text>
        <dbReference type="Rhea" id="RHEA:60556"/>
        <dbReference type="Rhea" id="RHEA-COMP:15607"/>
        <dbReference type="Rhea" id="RHEA-COMP:15608"/>
        <dbReference type="ChEBI" id="CHEBI:65314"/>
        <dbReference type="ChEBI" id="CHEBI:65315"/>
    </reaction>
</comment>
<dbReference type="Gene3D" id="3.30.70.580">
    <property type="entry name" value="Pseudouridine synthase I, catalytic domain, N-terminal subdomain"/>
    <property type="match status" value="1"/>
</dbReference>
<dbReference type="PROSITE" id="PS50889">
    <property type="entry name" value="S4"/>
    <property type="match status" value="1"/>
</dbReference>
<dbReference type="EMBL" id="JASGOQ010000001">
    <property type="protein sequence ID" value="MDV5389052.1"/>
    <property type="molecule type" value="Genomic_DNA"/>
</dbReference>
<proteinExistence type="inferred from homology"/>
<evidence type="ECO:0000256" key="5">
    <source>
        <dbReference type="PROSITE-ProRule" id="PRU00182"/>
    </source>
</evidence>
<dbReference type="FunFam" id="3.30.70.1560:FF:000002">
    <property type="entry name" value="Pseudouridine synthase"/>
    <property type="match status" value="1"/>
</dbReference>
<evidence type="ECO:0000256" key="4">
    <source>
        <dbReference type="ARBA" id="ARBA00036535"/>
    </source>
</evidence>
<dbReference type="RefSeq" id="WP_317519420.1">
    <property type="nucleotide sequence ID" value="NZ_JASGOQ010000001.1"/>
</dbReference>
<evidence type="ECO:0000313" key="9">
    <source>
        <dbReference type="Proteomes" id="UP001187859"/>
    </source>
</evidence>
<evidence type="ECO:0000256" key="1">
    <source>
        <dbReference type="ARBA" id="ARBA00008348"/>
    </source>
</evidence>
<dbReference type="InterPro" id="IPR000748">
    <property type="entry name" value="PsdUridine_synth_RsuA/RluB/E/F"/>
</dbReference>
<dbReference type="SUPFAM" id="SSF55174">
    <property type="entry name" value="Alpha-L RNA-binding motif"/>
    <property type="match status" value="1"/>
</dbReference>
<dbReference type="GO" id="GO:0160138">
    <property type="term" value="F:23S rRNA pseudouridine(2604) synthase activity"/>
    <property type="evidence" value="ECO:0007669"/>
    <property type="project" value="UniProtKB-EC"/>
</dbReference>
<dbReference type="Pfam" id="PF01479">
    <property type="entry name" value="S4"/>
    <property type="match status" value="1"/>
</dbReference>
<dbReference type="EC" id="5.4.99.-" evidence="6"/>
<evidence type="ECO:0000256" key="6">
    <source>
        <dbReference type="RuleBase" id="RU003887"/>
    </source>
</evidence>
<keyword evidence="2 6" id="KW-0413">Isomerase</keyword>
<dbReference type="InterPro" id="IPR036986">
    <property type="entry name" value="S4_RNA-bd_sf"/>
</dbReference>
<reference evidence="8" key="1">
    <citation type="submission" date="2023-05" db="EMBL/GenBank/DDBJ databases">
        <title>Colonisation of extended spectrum b-lactamase- and carbapenemase-producing bacteria on hospital surfaces from low- and middle-income countries.</title>
        <authorList>
            <person name="Nieto-Rosado M."/>
            <person name="Sands K."/>
            <person name="Iregbu K."/>
            <person name="Zahra R."/>
            <person name="Mazarati J.B."/>
            <person name="Mehtar S."/>
            <person name="Barnards-Group B."/>
            <person name="Walsh T.R."/>
        </authorList>
    </citation>
    <scope>NUCLEOTIDE SEQUENCE</scope>
    <source>
        <strain evidence="8">PP-E493</strain>
    </source>
</reference>
<dbReference type="GO" id="GO:0000455">
    <property type="term" value="P:enzyme-directed rRNA pseudouridine synthesis"/>
    <property type="evidence" value="ECO:0007669"/>
    <property type="project" value="UniProtKB-ARBA"/>
</dbReference>
<dbReference type="InterPro" id="IPR050343">
    <property type="entry name" value="RsuA_PseudoU_synthase"/>
</dbReference>
<dbReference type="InterPro" id="IPR002942">
    <property type="entry name" value="S4_RNA-bd"/>
</dbReference>
<dbReference type="SUPFAM" id="SSF55120">
    <property type="entry name" value="Pseudouridine synthase"/>
    <property type="match status" value="1"/>
</dbReference>
<dbReference type="CDD" id="cd00165">
    <property type="entry name" value="S4"/>
    <property type="match status" value="1"/>
</dbReference>
<dbReference type="SMART" id="SM00363">
    <property type="entry name" value="S4"/>
    <property type="match status" value="1"/>
</dbReference>
<dbReference type="NCBIfam" id="TIGR00093">
    <property type="entry name" value="pseudouridine synthase"/>
    <property type="match status" value="1"/>
</dbReference>
<dbReference type="PANTHER" id="PTHR47683:SF2">
    <property type="entry name" value="RNA-BINDING S4 DOMAIN-CONTAINING PROTEIN"/>
    <property type="match status" value="1"/>
</dbReference>
<dbReference type="InterPro" id="IPR020103">
    <property type="entry name" value="PsdUridine_synth_cat_dom_sf"/>
</dbReference>
<dbReference type="InterPro" id="IPR006145">
    <property type="entry name" value="PsdUridine_synth_RsuA/RluA"/>
</dbReference>
<comment type="catalytic activity">
    <reaction evidence="4">
        <text>uridine(2604) in 23S rRNA = pseudouridine(2604) in 23S rRNA</text>
        <dbReference type="Rhea" id="RHEA:38875"/>
        <dbReference type="Rhea" id="RHEA-COMP:10093"/>
        <dbReference type="Rhea" id="RHEA-COMP:10094"/>
        <dbReference type="ChEBI" id="CHEBI:65314"/>
        <dbReference type="ChEBI" id="CHEBI:65315"/>
        <dbReference type="EC" id="5.4.99.21"/>
    </reaction>
</comment>
<dbReference type="Gene3D" id="3.10.290.10">
    <property type="entry name" value="RNA-binding S4 domain"/>
    <property type="match status" value="1"/>
</dbReference>
<dbReference type="PANTHER" id="PTHR47683">
    <property type="entry name" value="PSEUDOURIDINE SYNTHASE FAMILY PROTEIN-RELATED"/>
    <property type="match status" value="1"/>
</dbReference>
<evidence type="ECO:0000256" key="2">
    <source>
        <dbReference type="ARBA" id="ARBA00023235"/>
    </source>
</evidence>
<dbReference type="AlphaFoldDB" id="A0AAE4PUX5"/>
<feature type="domain" description="RNA-binding S4" evidence="7">
    <location>
        <begin position="1"/>
        <end position="65"/>
    </location>
</feature>
<gene>
    <name evidence="8" type="ORF">QM089_01900</name>
</gene>
<dbReference type="GO" id="GO:0003723">
    <property type="term" value="F:RNA binding"/>
    <property type="evidence" value="ECO:0007669"/>
    <property type="project" value="UniProtKB-KW"/>
</dbReference>
<dbReference type="PROSITE" id="PS01149">
    <property type="entry name" value="PSI_RSU"/>
    <property type="match status" value="1"/>
</dbReference>
<evidence type="ECO:0000259" key="7">
    <source>
        <dbReference type="SMART" id="SM00363"/>
    </source>
</evidence>
<dbReference type="InterPro" id="IPR020094">
    <property type="entry name" value="TruA/RsuA/RluB/E/F_N"/>
</dbReference>
<keyword evidence="5" id="KW-0694">RNA-binding</keyword>
<comment type="similarity">
    <text evidence="1 6">Belongs to the pseudouridine synthase RsuA family.</text>
</comment>
<dbReference type="InterPro" id="IPR042092">
    <property type="entry name" value="PsdUridine_s_RsuA/RluB/E/F_cat"/>
</dbReference>
<sequence>MRLAKYLAQCGISSRREACRLIEAGRITLNGKIATHHDPVQLDADGQCLDSICLDAKPVLGSETPTYWLFNKAVGTDCRLLKDDKSSLIHLLPPTPRLYPVGRLDKDSRGLLLLTNDGELTHKLMHPSFAHSKTYHVQLERAFTDEFIKLMASGVKYKEVDTLPCNVRRLSEDKFEIVLIQGLNRQIRRMSSALGYKVIDLQRVALMTLSLETVSEDNCTESKAATNTLPEGEMRPLTPTEITTLKAALAI</sequence>
<dbReference type="CDD" id="cd02554">
    <property type="entry name" value="PseudoU_synth_RluF"/>
    <property type="match status" value="1"/>
</dbReference>
<name>A0AAE4PUX5_9GAMM</name>
<dbReference type="Pfam" id="PF00849">
    <property type="entry name" value="PseudoU_synth_2"/>
    <property type="match status" value="1"/>
</dbReference>
<accession>A0AAE4PUX5</accession>
<dbReference type="Gene3D" id="3.30.70.1560">
    <property type="entry name" value="Alpha-L RNA-binding motif"/>
    <property type="match status" value="1"/>
</dbReference>
<comment type="caution">
    <text evidence="8">The sequence shown here is derived from an EMBL/GenBank/DDBJ whole genome shotgun (WGS) entry which is preliminary data.</text>
</comment>
<protein>
    <recommendedName>
        <fullName evidence="6">Pseudouridine synthase</fullName>
        <ecNumber evidence="6">5.4.99.-</ecNumber>
    </recommendedName>
</protein>
<organism evidence="8 9">
    <name type="scientific">Shewanella xiamenensis</name>
    <dbReference type="NCBI Taxonomy" id="332186"/>
    <lineage>
        <taxon>Bacteria</taxon>
        <taxon>Pseudomonadati</taxon>
        <taxon>Pseudomonadota</taxon>
        <taxon>Gammaproteobacteria</taxon>
        <taxon>Alteromonadales</taxon>
        <taxon>Shewanellaceae</taxon>
        <taxon>Shewanella</taxon>
    </lineage>
</organism>
<dbReference type="Proteomes" id="UP001187859">
    <property type="component" value="Unassembled WGS sequence"/>
</dbReference>
<dbReference type="InterPro" id="IPR018496">
    <property type="entry name" value="PsdUridine_synth_RsuA/RluB_CS"/>
</dbReference>